<keyword evidence="4 6" id="KW-0862">Zinc</keyword>
<keyword evidence="5" id="KW-0560">Oxidoreductase</keyword>
<accession>A0A3S0JYM1</accession>
<dbReference type="InterPro" id="IPR013154">
    <property type="entry name" value="ADH-like_N"/>
</dbReference>
<dbReference type="InterPro" id="IPR013149">
    <property type="entry name" value="ADH-like_C"/>
</dbReference>
<reference evidence="8 9" key="1">
    <citation type="submission" date="2018-12" db="EMBL/GenBank/DDBJ databases">
        <authorList>
            <person name="Yu L."/>
        </authorList>
    </citation>
    <scope>NUCLEOTIDE SEQUENCE [LARGE SCALE GENOMIC DNA]</scope>
    <source>
        <strain evidence="8 9">S5H2222</strain>
    </source>
</reference>
<dbReference type="Proteomes" id="UP000276349">
    <property type="component" value="Unassembled WGS sequence"/>
</dbReference>
<dbReference type="SUPFAM" id="SSF50129">
    <property type="entry name" value="GroES-like"/>
    <property type="match status" value="1"/>
</dbReference>
<protein>
    <submittedName>
        <fullName evidence="8">NAD(P)-dependent alcohol dehydrogenase</fullName>
    </submittedName>
</protein>
<dbReference type="PANTHER" id="PTHR43161:SF9">
    <property type="entry name" value="SORBITOL DEHYDROGENASE"/>
    <property type="match status" value="1"/>
</dbReference>
<dbReference type="GO" id="GO:0008270">
    <property type="term" value="F:zinc ion binding"/>
    <property type="evidence" value="ECO:0007669"/>
    <property type="project" value="InterPro"/>
</dbReference>
<organism evidence="8 9">
    <name type="scientific">Lysinibacillus telephonicus</name>
    <dbReference type="NCBI Taxonomy" id="1714840"/>
    <lineage>
        <taxon>Bacteria</taxon>
        <taxon>Bacillati</taxon>
        <taxon>Bacillota</taxon>
        <taxon>Bacilli</taxon>
        <taxon>Bacillales</taxon>
        <taxon>Bacillaceae</taxon>
        <taxon>Lysinibacillus</taxon>
    </lineage>
</organism>
<dbReference type="InterPro" id="IPR020843">
    <property type="entry name" value="ER"/>
</dbReference>
<evidence type="ECO:0000256" key="4">
    <source>
        <dbReference type="ARBA" id="ARBA00022833"/>
    </source>
</evidence>
<comment type="caution">
    <text evidence="8">The sequence shown here is derived from an EMBL/GenBank/DDBJ whole genome shotgun (WGS) entry which is preliminary data.</text>
</comment>
<dbReference type="PROSITE" id="PS00059">
    <property type="entry name" value="ADH_ZINC"/>
    <property type="match status" value="1"/>
</dbReference>
<dbReference type="SMART" id="SM00829">
    <property type="entry name" value="PKS_ER"/>
    <property type="match status" value="1"/>
</dbReference>
<dbReference type="InterPro" id="IPR036291">
    <property type="entry name" value="NAD(P)-bd_dom_sf"/>
</dbReference>
<dbReference type="InterPro" id="IPR045306">
    <property type="entry name" value="SDH-like"/>
</dbReference>
<proteinExistence type="inferred from homology"/>
<dbReference type="AlphaFoldDB" id="A0A3S0JYM1"/>
<dbReference type="Pfam" id="PF00107">
    <property type="entry name" value="ADH_zinc_N"/>
    <property type="match status" value="1"/>
</dbReference>
<dbReference type="OrthoDB" id="9769198at2"/>
<dbReference type="RefSeq" id="WP_126293094.1">
    <property type="nucleotide sequence ID" value="NZ_RXNR01000008.1"/>
</dbReference>
<comment type="similarity">
    <text evidence="2 6">Belongs to the zinc-containing alcohol dehydrogenase family.</text>
</comment>
<gene>
    <name evidence="8" type="ORF">EKG35_04290</name>
</gene>
<evidence type="ECO:0000256" key="1">
    <source>
        <dbReference type="ARBA" id="ARBA00001947"/>
    </source>
</evidence>
<keyword evidence="3 6" id="KW-0479">Metal-binding</keyword>
<evidence type="ECO:0000259" key="7">
    <source>
        <dbReference type="SMART" id="SM00829"/>
    </source>
</evidence>
<dbReference type="Pfam" id="PF08240">
    <property type="entry name" value="ADH_N"/>
    <property type="match status" value="1"/>
</dbReference>
<keyword evidence="9" id="KW-1185">Reference proteome</keyword>
<feature type="domain" description="Enoyl reductase (ER)" evidence="7">
    <location>
        <begin position="25"/>
        <end position="353"/>
    </location>
</feature>
<dbReference type="PANTHER" id="PTHR43161">
    <property type="entry name" value="SORBITOL DEHYDROGENASE"/>
    <property type="match status" value="1"/>
</dbReference>
<dbReference type="Gene3D" id="3.90.180.10">
    <property type="entry name" value="Medium-chain alcohol dehydrogenases, catalytic domain"/>
    <property type="match status" value="1"/>
</dbReference>
<dbReference type="SUPFAM" id="SSF51735">
    <property type="entry name" value="NAD(P)-binding Rossmann-fold domains"/>
    <property type="match status" value="1"/>
</dbReference>
<dbReference type="InterPro" id="IPR002328">
    <property type="entry name" value="ADH_Zn_CS"/>
</dbReference>
<dbReference type="GO" id="GO:0016616">
    <property type="term" value="F:oxidoreductase activity, acting on the CH-OH group of donors, NAD or NADP as acceptor"/>
    <property type="evidence" value="ECO:0007669"/>
    <property type="project" value="InterPro"/>
</dbReference>
<evidence type="ECO:0000256" key="6">
    <source>
        <dbReference type="RuleBase" id="RU361277"/>
    </source>
</evidence>
<dbReference type="CDD" id="cd05285">
    <property type="entry name" value="sorbitol_DH"/>
    <property type="match status" value="1"/>
</dbReference>
<evidence type="ECO:0000313" key="9">
    <source>
        <dbReference type="Proteomes" id="UP000276349"/>
    </source>
</evidence>
<dbReference type="EMBL" id="RXNR01000008">
    <property type="protein sequence ID" value="RTQ95097.1"/>
    <property type="molecule type" value="Genomic_DNA"/>
</dbReference>
<evidence type="ECO:0000256" key="2">
    <source>
        <dbReference type="ARBA" id="ARBA00008072"/>
    </source>
</evidence>
<evidence type="ECO:0000256" key="3">
    <source>
        <dbReference type="ARBA" id="ARBA00022723"/>
    </source>
</evidence>
<sequence length="359" mass="39185">MTKTVIGSESTVNEVGCNQQMQVANLIEQSKVVVGYDTIPRLLPNEVLIKVEAVGICGSDIHYYKHGHIGKRQVKYPHIQGHECSGVIVQVGEKVTKFSIGDRVTVEPGIPCKTCENCRSGKYNLCEKVIFLSTPPHKGTLRQFINHPEDFVFSIPDSLSFEEATLAEPLSVAIHALNRANIQPGKKVLITGMGPVGLMTVCAANYFNADEITVTDMLLNKLEVAKKLGATETVQVPSEVIKDNYYDLVIETSGSKHAIQSGILSLKKGGKFVSIGFPPTSETPLDLTLMLQKEVDLLTVYRYVNTFPLSIKVLTQMKDVLGEVITSTYPLGEISKAMKTASDLSSGSIKVIVYPNADE</sequence>
<evidence type="ECO:0000256" key="5">
    <source>
        <dbReference type="ARBA" id="ARBA00023002"/>
    </source>
</evidence>
<dbReference type="InterPro" id="IPR011032">
    <property type="entry name" value="GroES-like_sf"/>
</dbReference>
<name>A0A3S0JYM1_9BACI</name>
<comment type="cofactor">
    <cofactor evidence="1 6">
        <name>Zn(2+)</name>
        <dbReference type="ChEBI" id="CHEBI:29105"/>
    </cofactor>
</comment>
<evidence type="ECO:0000313" key="8">
    <source>
        <dbReference type="EMBL" id="RTQ95097.1"/>
    </source>
</evidence>
<dbReference type="Gene3D" id="3.40.50.720">
    <property type="entry name" value="NAD(P)-binding Rossmann-like Domain"/>
    <property type="match status" value="1"/>
</dbReference>